<protein>
    <submittedName>
        <fullName evidence="5">Phage integrase N-terminal SAM-like domain-containing protein</fullName>
    </submittedName>
</protein>
<dbReference type="SUPFAM" id="SSF56349">
    <property type="entry name" value="DNA breaking-rejoining enzymes"/>
    <property type="match status" value="1"/>
</dbReference>
<keyword evidence="6" id="KW-1185">Reference proteome</keyword>
<evidence type="ECO:0000313" key="5">
    <source>
        <dbReference type="EMBL" id="WGV16310.1"/>
    </source>
</evidence>
<dbReference type="InterPro" id="IPR011010">
    <property type="entry name" value="DNA_brk_join_enz"/>
</dbReference>
<evidence type="ECO:0000256" key="2">
    <source>
        <dbReference type="ARBA" id="ARBA00023125"/>
    </source>
</evidence>
<gene>
    <name evidence="5" type="ORF">QF092_00415</name>
</gene>
<accession>A0ABY8Q630</accession>
<evidence type="ECO:0000259" key="4">
    <source>
        <dbReference type="PROSITE" id="PS51900"/>
    </source>
</evidence>
<keyword evidence="1" id="KW-0229">DNA integration</keyword>
<proteinExistence type="predicted"/>
<evidence type="ECO:0000313" key="6">
    <source>
        <dbReference type="Proteomes" id="UP001230978"/>
    </source>
</evidence>
<feature type="domain" description="Core-binding (CB)" evidence="4">
    <location>
        <begin position="18"/>
        <end position="105"/>
    </location>
</feature>
<dbReference type="PROSITE" id="PS51900">
    <property type="entry name" value="CB"/>
    <property type="match status" value="1"/>
</dbReference>
<reference evidence="5 6" key="1">
    <citation type="submission" date="2023-04" db="EMBL/GenBank/DDBJ databases">
        <title>YMD61, complete Genome.</title>
        <authorList>
            <person name="Zhang J."/>
        </authorList>
    </citation>
    <scope>NUCLEOTIDE SEQUENCE [LARGE SCALE GENOMIC DNA]</scope>
    <source>
        <strain evidence="5 6">YMD61</strain>
    </source>
</reference>
<name>A0ABY8Q630_9RHOB</name>
<keyword evidence="2 3" id="KW-0238">DNA-binding</keyword>
<dbReference type="InterPro" id="IPR010998">
    <property type="entry name" value="Integrase_recombinase_N"/>
</dbReference>
<organism evidence="5 6">
    <name type="scientific">Fuscovulum ytuae</name>
    <dbReference type="NCBI Taxonomy" id="3042299"/>
    <lineage>
        <taxon>Bacteria</taxon>
        <taxon>Pseudomonadati</taxon>
        <taxon>Pseudomonadota</taxon>
        <taxon>Alphaproteobacteria</taxon>
        <taxon>Rhodobacterales</taxon>
        <taxon>Paracoccaceae</taxon>
        <taxon>Fuscovulum</taxon>
    </lineage>
</organism>
<sequence>MPVDIGITGTFGLEGLHTANDRIIHEWLTYAGRYDVKTVDRHLSAIRYFEDLVAGKHFSKLTRDDVAKVRDDLKRRAEPDSTDCLSASSIKHFVSYLSAFFDWLVKQDGFKGLPKDLQGYLKLPKAVLASAVQVLHKDYPSINEAKC</sequence>
<dbReference type="EMBL" id="CP124535">
    <property type="protein sequence ID" value="WGV16310.1"/>
    <property type="molecule type" value="Genomic_DNA"/>
</dbReference>
<evidence type="ECO:0000256" key="3">
    <source>
        <dbReference type="PROSITE-ProRule" id="PRU01248"/>
    </source>
</evidence>
<dbReference type="InterPro" id="IPR044068">
    <property type="entry name" value="CB"/>
</dbReference>
<dbReference type="Proteomes" id="UP001230978">
    <property type="component" value="Chromosome"/>
</dbReference>
<dbReference type="RefSeq" id="WP_281466526.1">
    <property type="nucleotide sequence ID" value="NZ_CP124535.1"/>
</dbReference>
<dbReference type="Gene3D" id="1.10.150.130">
    <property type="match status" value="1"/>
</dbReference>
<evidence type="ECO:0000256" key="1">
    <source>
        <dbReference type="ARBA" id="ARBA00022908"/>
    </source>
</evidence>